<feature type="non-terminal residue" evidence="4">
    <location>
        <position position="1"/>
    </location>
</feature>
<organism evidence="4 5">
    <name type="scientific">Staphylococcus felis</name>
    <dbReference type="NCBI Taxonomy" id="46127"/>
    <lineage>
        <taxon>Bacteria</taxon>
        <taxon>Bacillati</taxon>
        <taxon>Bacillota</taxon>
        <taxon>Bacilli</taxon>
        <taxon>Bacillales</taxon>
        <taxon>Staphylococcaceae</taxon>
        <taxon>Staphylococcus</taxon>
    </lineage>
</organism>
<comment type="caution">
    <text evidence="4">The sequence shown here is derived from an EMBL/GenBank/DDBJ whole genome shotgun (WGS) entry which is preliminary data.</text>
</comment>
<name>A0A3E0IL86_9STAP</name>
<feature type="domain" description="Molybdopterin cofactor biosynthesis C (MoaC)" evidence="3">
    <location>
        <begin position="1"/>
        <end position="24"/>
    </location>
</feature>
<dbReference type="InterPro" id="IPR002820">
    <property type="entry name" value="Mopterin_CF_biosynth-C_dom"/>
</dbReference>
<dbReference type="SUPFAM" id="SSF55040">
    <property type="entry name" value="Molybdenum cofactor biosynthesis protein C, MoaC"/>
    <property type="match status" value="1"/>
</dbReference>
<keyword evidence="2" id="KW-0501">Molybdenum cofactor biosynthesis</keyword>
<evidence type="ECO:0000313" key="4">
    <source>
        <dbReference type="EMBL" id="REH89789.1"/>
    </source>
</evidence>
<protein>
    <submittedName>
        <fullName evidence="4">Cyclic pyranopterin monophosphate synthase MoaC</fullName>
    </submittedName>
</protein>
<sequence length="30" mass="3372">YDMCKAVDKSMVIGETYLVQKTGGKSDFTR</sequence>
<evidence type="ECO:0000256" key="2">
    <source>
        <dbReference type="ARBA" id="ARBA00023150"/>
    </source>
</evidence>
<evidence type="ECO:0000256" key="1">
    <source>
        <dbReference type="ARBA" id="ARBA00005046"/>
    </source>
</evidence>
<gene>
    <name evidence="4" type="ORF">DOS83_13005</name>
</gene>
<dbReference type="UniPathway" id="UPA00344"/>
<dbReference type="Gene3D" id="3.30.70.640">
    <property type="entry name" value="Molybdopterin cofactor biosynthesis C (MoaC) domain"/>
    <property type="match status" value="1"/>
</dbReference>
<dbReference type="GO" id="GO:0006777">
    <property type="term" value="P:Mo-molybdopterin cofactor biosynthetic process"/>
    <property type="evidence" value="ECO:0007669"/>
    <property type="project" value="UniProtKB-KW"/>
</dbReference>
<dbReference type="Pfam" id="PF01967">
    <property type="entry name" value="MoaC"/>
    <property type="match status" value="1"/>
</dbReference>
<accession>A0A3E0IL86</accession>
<reference evidence="4 5" key="1">
    <citation type="journal article" date="2018" name="Vet. Microbiol.">
        <title>Characterisation of Staphylococcus felis isolated from cats using whole genome sequencing.</title>
        <authorList>
            <person name="Worthing K."/>
            <person name="Pang S."/>
            <person name="Trott D.J."/>
            <person name="Abraham S."/>
            <person name="Coombs G.W."/>
            <person name="Jordan D."/>
            <person name="McIntyre L."/>
            <person name="Davies M.R."/>
            <person name="Norris J."/>
        </authorList>
    </citation>
    <scope>NUCLEOTIDE SEQUENCE [LARGE SCALE GENOMIC DNA]</scope>
    <source>
        <strain evidence="4 5">F9</strain>
    </source>
</reference>
<proteinExistence type="predicted"/>
<comment type="pathway">
    <text evidence="1">Cofactor biosynthesis; molybdopterin biosynthesis.</text>
</comment>
<dbReference type="EMBL" id="QKXQ01000655">
    <property type="protein sequence ID" value="REH89789.1"/>
    <property type="molecule type" value="Genomic_DNA"/>
</dbReference>
<dbReference type="RefSeq" id="WP_274541517.1">
    <property type="nucleotide sequence ID" value="NZ_QKXQ01000655.1"/>
</dbReference>
<dbReference type="AlphaFoldDB" id="A0A3E0IL86"/>
<dbReference type="Proteomes" id="UP000256562">
    <property type="component" value="Unassembled WGS sequence"/>
</dbReference>
<evidence type="ECO:0000313" key="5">
    <source>
        <dbReference type="Proteomes" id="UP000256562"/>
    </source>
</evidence>
<evidence type="ECO:0000259" key="3">
    <source>
        <dbReference type="Pfam" id="PF01967"/>
    </source>
</evidence>
<dbReference type="InterPro" id="IPR036522">
    <property type="entry name" value="MoaC_sf"/>
</dbReference>